<reference evidence="2" key="1">
    <citation type="submission" date="2020-07" db="EMBL/GenBank/DDBJ databases">
        <title>A new Micromonospora strain with potent antibiotic activity isolated from the microbiome of a mid-Atlantic deep-sea sponge.</title>
        <authorList>
            <person name="Back C.R."/>
            <person name="Stennett H.L."/>
            <person name="Williams S.E."/>
            <person name="Wang L."/>
            <person name="Ojeda Gomez J."/>
            <person name="Abdulle O.M."/>
            <person name="Duffy T."/>
            <person name="Hendry K.R."/>
            <person name="Powell D."/>
            <person name="Stach J.E."/>
            <person name="Essex-Lopresti A.E."/>
            <person name="Willis C.L."/>
            <person name="Curnow P."/>
            <person name="Race P.R."/>
        </authorList>
    </citation>
    <scope>NUCLEOTIDE SEQUENCE [LARGE SCALE GENOMIC DNA]</scope>
    <source>
        <strain evidence="2">28ISP2-46</strain>
    </source>
</reference>
<protein>
    <submittedName>
        <fullName evidence="1">Uncharacterized protein</fullName>
    </submittedName>
</protein>
<gene>
    <name evidence="1" type="ORF">H1D33_23400</name>
</gene>
<organism evidence="1 2">
    <name type="scientific">Micromonospora robiginosa</name>
    <dbReference type="NCBI Taxonomy" id="2749844"/>
    <lineage>
        <taxon>Bacteria</taxon>
        <taxon>Bacillati</taxon>
        <taxon>Actinomycetota</taxon>
        <taxon>Actinomycetes</taxon>
        <taxon>Micromonosporales</taxon>
        <taxon>Micromonosporaceae</taxon>
        <taxon>Micromonospora</taxon>
    </lineage>
</organism>
<dbReference type="Proteomes" id="UP000510844">
    <property type="component" value="Chromosome"/>
</dbReference>
<name>A0A7L6B2V7_9ACTN</name>
<dbReference type="RefSeq" id="WP_181568760.1">
    <property type="nucleotide sequence ID" value="NZ_CP059322.2"/>
</dbReference>
<reference evidence="1 2" key="2">
    <citation type="journal article" date="2021" name="Mar. Drugs">
        <title>A New Micromonospora Strain with Antibiotic Activity Isolated from the Microbiome of a Mid-Atlantic Deep-Sea Sponge.</title>
        <authorList>
            <person name="Back C.R."/>
            <person name="Stennett H.L."/>
            <person name="Williams S.E."/>
            <person name="Wang L."/>
            <person name="Ojeda Gomez J."/>
            <person name="Abdulle O.M."/>
            <person name="Duffy T."/>
            <person name="Neal C."/>
            <person name="Mantell J."/>
            <person name="Jepson M.A."/>
            <person name="Hendry K.R."/>
            <person name="Powell D."/>
            <person name="Stach J.E.M."/>
            <person name="Essex-Lopresti A.E."/>
            <person name="Willis C.L."/>
            <person name="Curnow P."/>
            <person name="Race P.R."/>
        </authorList>
    </citation>
    <scope>NUCLEOTIDE SEQUENCE [LARGE SCALE GENOMIC DNA]</scope>
    <source>
        <strain evidence="1 2">28ISP2-46</strain>
    </source>
</reference>
<sequence length="856" mass="94964">MVWLAAMHRSVAEGKQLSPSEQELHRRCAGEPSSIAAIRYAELLVDMDERIARLGGSEAEELAATREELALHRIEAVDTFRATCHARSQPAPGGAVEEPVEARVIRRVAPQAFEEAFTKALRRRGIRSDSLEPPTSDVWRWLQSHDKRHPELPAEVKRLRKLDVAGFTRETVAEVNRWEHDQWLAHPAVAEQWVACTEEILTELVGARHILEAEFSRGGKGVVPRLRRAAEAYARGSARCLEAQLMVAEMRAQAGHLHRVRKVRTARVEAGTEASRAVRQSDPALARQVDRVFEEHRKNCSKQPSRADHAGCASSIARVVRSRLEPVDLPRRAEGEIGETEAVTPTAGVANAPDDPSEAFVCEAVRRQVPRESAGLTAVVAVDFDQSTGVFGYAWLTEEGELRTGTDRAVDVQDCGVQAICRTALDLVTGTSTVQVVCRDDRAAEAVGHVLRTGVVSGALGFPVARHTRQLLAEVIRHRRRLLVSADSCLERHGGAAAAAHLADLASRAGRGSEPRAVVQAEADRVSQSFGRALDQHLMAPAEEDDHAWWLSGSAQNNDDLVWQTALYRMHLQGGWCLLPDGELPSRGDRRLRLRLDHQEQGPAPAAAIQTVALRRRGGQWEISGIQWPKGLLPGTLVTFKWRCGSADIGARTARLPRPEQVDDVEFQHHYDRQVVTRETAPGSDQDRDVPDLSDASWAMRTLRKLGYLSVDGEAVLAEDALVRNCLDLGLPRHRADRIGPAVEQLLLGGRLLRVEGSVDHDGRPWYPPRPGHVRTLLLRYVPQIQSVTPQRQTANEWHRHRRGHWVTGFVRRLPPGAQASAEQVEAHRDAVLASEVVDRDLPEGFTYVRRHRRAR</sequence>
<evidence type="ECO:0000313" key="2">
    <source>
        <dbReference type="Proteomes" id="UP000510844"/>
    </source>
</evidence>
<accession>A0A7L6B2V7</accession>
<dbReference type="AlphaFoldDB" id="A0A7L6B2V7"/>
<dbReference type="EMBL" id="CP059322">
    <property type="protein sequence ID" value="QLQ36244.1"/>
    <property type="molecule type" value="Genomic_DNA"/>
</dbReference>
<proteinExistence type="predicted"/>
<evidence type="ECO:0000313" key="1">
    <source>
        <dbReference type="EMBL" id="QLQ36244.1"/>
    </source>
</evidence>
<keyword evidence="2" id="KW-1185">Reference proteome</keyword>
<dbReference type="KEGG" id="mfeu:H1D33_23400"/>